<feature type="domain" description="Ig-like" evidence="6">
    <location>
        <begin position="302"/>
        <end position="380"/>
    </location>
</feature>
<proteinExistence type="inferred from homology"/>
<dbReference type="InterPro" id="IPR036179">
    <property type="entry name" value="Ig-like_dom_sf"/>
</dbReference>
<dbReference type="Pfam" id="PF13895">
    <property type="entry name" value="Ig_2"/>
    <property type="match status" value="1"/>
</dbReference>
<dbReference type="GeneTree" id="ENSGT01100000263479"/>
<protein>
    <recommendedName>
        <fullName evidence="6">Ig-like domain-containing protein</fullName>
    </recommendedName>
</protein>
<evidence type="ECO:0000256" key="2">
    <source>
        <dbReference type="ARBA" id="ARBA00023180"/>
    </source>
</evidence>
<reference evidence="7" key="2">
    <citation type="submission" date="2025-08" db="UniProtKB">
        <authorList>
            <consortium name="Ensembl"/>
        </authorList>
    </citation>
    <scope>IDENTIFICATION</scope>
    <source>
        <strain evidence="7">Isolate ISIS603380</strain>
    </source>
</reference>
<dbReference type="GO" id="GO:1990782">
    <property type="term" value="F:protein tyrosine kinase binding"/>
    <property type="evidence" value="ECO:0007669"/>
    <property type="project" value="TreeGrafter"/>
</dbReference>
<keyword evidence="1 5" id="KW-0732">Signal</keyword>
<evidence type="ECO:0000256" key="4">
    <source>
        <dbReference type="ARBA" id="ARBA00038222"/>
    </source>
</evidence>
<dbReference type="Gene3D" id="2.60.40.10">
    <property type="entry name" value="Immunoglobulins"/>
    <property type="match status" value="3"/>
</dbReference>
<dbReference type="SUPFAM" id="SSF48726">
    <property type="entry name" value="Immunoglobulin"/>
    <property type="match status" value="3"/>
</dbReference>
<reference evidence="7 8" key="1">
    <citation type="submission" date="2009-06" db="EMBL/GenBank/DDBJ databases">
        <title>The Genome Sequence of Loxodonta africana (African elephant).</title>
        <authorList>
            <person name="Di Palma F."/>
            <person name="Heiman D."/>
            <person name="Young S."/>
            <person name="Johnson J."/>
            <person name="Lander E.S."/>
            <person name="Lindblad-Toh K."/>
        </authorList>
    </citation>
    <scope>NUCLEOTIDE SEQUENCE [LARGE SCALE GENOMIC DNA]</scope>
    <source>
        <strain evidence="7 8">Isolate ISIS603380</strain>
    </source>
</reference>
<dbReference type="GO" id="GO:0005886">
    <property type="term" value="C:plasma membrane"/>
    <property type="evidence" value="ECO:0007669"/>
    <property type="project" value="TreeGrafter"/>
</dbReference>
<keyword evidence="2" id="KW-0325">Glycoprotein</keyword>
<dbReference type="PANTHER" id="PTHR44427">
    <property type="entry name" value="CARCINOEMBRYONIC ANTIGEN-RELATED CELL ADHESION MOLECULE 19"/>
    <property type="match status" value="1"/>
</dbReference>
<comment type="similarity">
    <text evidence="4">Belongs to the immunoglobulin superfamily. CEA family.</text>
</comment>
<keyword evidence="3" id="KW-0393">Immunoglobulin domain</keyword>
<dbReference type="GO" id="GO:0002682">
    <property type="term" value="P:regulation of immune system process"/>
    <property type="evidence" value="ECO:0007669"/>
    <property type="project" value="TreeGrafter"/>
</dbReference>
<dbReference type="GO" id="GO:0009986">
    <property type="term" value="C:cell surface"/>
    <property type="evidence" value="ECO:0007669"/>
    <property type="project" value="TreeGrafter"/>
</dbReference>
<keyword evidence="8" id="KW-1185">Reference proteome</keyword>
<dbReference type="InterPro" id="IPR050831">
    <property type="entry name" value="CEA_cell_adhesion"/>
</dbReference>
<dbReference type="PROSITE" id="PS50835">
    <property type="entry name" value="IG_LIKE"/>
    <property type="match status" value="2"/>
</dbReference>
<evidence type="ECO:0000256" key="3">
    <source>
        <dbReference type="ARBA" id="ARBA00023319"/>
    </source>
</evidence>
<feature type="chain" id="PRO_5003456180" description="Ig-like domain-containing protein" evidence="5">
    <location>
        <begin position="35"/>
        <end position="484"/>
    </location>
</feature>
<dbReference type="PANTHER" id="PTHR44427:SF1">
    <property type="entry name" value="CARCINOEMBRYONIC ANTIGEN-RELATED CELL ADHESION MOLECULE 1"/>
    <property type="match status" value="1"/>
</dbReference>
<dbReference type="SMART" id="SM00409">
    <property type="entry name" value="IG"/>
    <property type="match status" value="3"/>
</dbReference>
<dbReference type="SMART" id="SM00408">
    <property type="entry name" value="IGc2"/>
    <property type="match status" value="2"/>
</dbReference>
<dbReference type="InterPro" id="IPR013783">
    <property type="entry name" value="Ig-like_fold"/>
</dbReference>
<dbReference type="Ensembl" id="ENSLAFT00000028650.1">
    <property type="protein sequence ID" value="ENSLAFP00000024082.1"/>
    <property type="gene ID" value="ENSLAFG00000017467.3"/>
</dbReference>
<name>G3U8C4_LOXAF</name>
<dbReference type="FunFam" id="2.60.40.10:FF:000244">
    <property type="entry name" value="carcinoembryonic antigen-related cell adhesion molecule 16"/>
    <property type="match status" value="1"/>
</dbReference>
<dbReference type="Pfam" id="PF13927">
    <property type="entry name" value="Ig_3"/>
    <property type="match status" value="1"/>
</dbReference>
<evidence type="ECO:0000313" key="8">
    <source>
        <dbReference type="Proteomes" id="UP000007646"/>
    </source>
</evidence>
<dbReference type="Proteomes" id="UP000007646">
    <property type="component" value="Unassembled WGS sequence"/>
</dbReference>
<evidence type="ECO:0000256" key="5">
    <source>
        <dbReference type="SAM" id="SignalP"/>
    </source>
</evidence>
<evidence type="ECO:0000256" key="1">
    <source>
        <dbReference type="ARBA" id="ARBA00022729"/>
    </source>
</evidence>
<dbReference type="AlphaFoldDB" id="G3U8C4"/>
<evidence type="ECO:0000313" key="7">
    <source>
        <dbReference type="Ensembl" id="ENSLAFP00000024082.1"/>
    </source>
</evidence>
<dbReference type="InterPro" id="IPR007110">
    <property type="entry name" value="Ig-like_dom"/>
</dbReference>
<reference evidence="7" key="3">
    <citation type="submission" date="2025-09" db="UniProtKB">
        <authorList>
            <consortium name="Ensembl"/>
        </authorList>
    </citation>
    <scope>IDENTIFICATION</scope>
    <source>
        <strain evidence="7">Isolate ISIS603380</strain>
    </source>
</reference>
<dbReference type="InterPro" id="IPR003598">
    <property type="entry name" value="Ig_sub2"/>
</dbReference>
<feature type="domain" description="Ig-like" evidence="6">
    <location>
        <begin position="395"/>
        <end position="480"/>
    </location>
</feature>
<dbReference type="InterPro" id="IPR003599">
    <property type="entry name" value="Ig_sub"/>
</dbReference>
<feature type="signal peptide" evidence="5">
    <location>
        <begin position="1"/>
        <end position="34"/>
    </location>
</feature>
<organism evidence="7 8">
    <name type="scientific">Loxodonta africana</name>
    <name type="common">African elephant</name>
    <dbReference type="NCBI Taxonomy" id="9785"/>
    <lineage>
        <taxon>Eukaryota</taxon>
        <taxon>Metazoa</taxon>
        <taxon>Chordata</taxon>
        <taxon>Craniata</taxon>
        <taxon>Vertebrata</taxon>
        <taxon>Euteleostomi</taxon>
        <taxon>Mammalia</taxon>
        <taxon>Eutheria</taxon>
        <taxon>Afrotheria</taxon>
        <taxon>Proboscidea</taxon>
        <taxon>Elephantidae</taxon>
        <taxon>Loxodonta</taxon>
    </lineage>
</organism>
<dbReference type="Pfam" id="PF07686">
    <property type="entry name" value="V-set"/>
    <property type="match status" value="1"/>
</dbReference>
<sequence length="484" mass="53996">MEPPSASPHRWRVHWHRSLLTVSLLIFWSPSITAQPKIESVPPHAAEGFDVLLALRNPPENIFVYIWYKAETPRDSNNRIVSYTPQAQVNDSGPAYTGRETIYHNGSLLIQNITRSNAGAYTLQMSTISGLVEARGQIRMHQRNNVLIVRVPEHLELVTSQGSSPRAILDRQTIIDAVYLVIWAAPLYPALGQLIVNILRSFLRRLPSSKGEILLGGGVSGQKIIHSHGSLLFQNVTLKDIGISTLQLINNRSLPDSARLALSSDCRVLTICNVTRNDTGPMSVEPGTKWLVSSTISPYHYPPGDYQTRNWYYSPQATLNLSCQAASNLLVQYSWFINGNYLQSTQVLFIPKITVSDSGNYTCHVHTMPLASTEPQSRLSPNHLLCFCTDMVTKPSIQASFTTVTENKGSVTLTCHSNHTEISFRWLFEGQSLQLTERTMLSRNHGALTIDPIKRWDAGEYQCEVYNPVSSSKSDPLVLAVKCE</sequence>
<accession>G3U8C4</accession>
<dbReference type="InterPro" id="IPR013106">
    <property type="entry name" value="Ig_V-set"/>
</dbReference>
<evidence type="ECO:0000259" key="6">
    <source>
        <dbReference type="PROSITE" id="PS50835"/>
    </source>
</evidence>
<dbReference type="GO" id="GO:0007165">
    <property type="term" value="P:signal transduction"/>
    <property type="evidence" value="ECO:0007669"/>
    <property type="project" value="TreeGrafter"/>
</dbReference>